<keyword evidence="9" id="KW-0408">Iron</keyword>
<dbReference type="InterPro" id="IPR003149">
    <property type="entry name" value="Fe_hydrogenase_ssu"/>
</dbReference>
<feature type="domain" description="4Fe-4S His(Cys)3-ligated-type" evidence="16">
    <location>
        <begin position="107"/>
        <end position="146"/>
    </location>
</feature>
<evidence type="ECO:0000259" key="15">
    <source>
        <dbReference type="PROSITE" id="PS51379"/>
    </source>
</evidence>
<dbReference type="EnsemblBacteria" id="AAD35293">
    <property type="protein sequence ID" value="AAD35293"/>
    <property type="gene ID" value="TM_0201"/>
</dbReference>
<dbReference type="Gene3D" id="3.30.70.20">
    <property type="match status" value="1"/>
</dbReference>
<dbReference type="SUPFAM" id="SSF54292">
    <property type="entry name" value="2Fe-2S ferredoxin-like"/>
    <property type="match status" value="1"/>
</dbReference>
<dbReference type="InterPro" id="IPR017900">
    <property type="entry name" value="4Fe4S_Fe_S_CS"/>
</dbReference>
<dbReference type="SUPFAM" id="SSF53920">
    <property type="entry name" value="Fe-only hydrogenase"/>
    <property type="match status" value="1"/>
</dbReference>
<dbReference type="CDD" id="cd00207">
    <property type="entry name" value="fer2"/>
    <property type="match status" value="1"/>
</dbReference>
<dbReference type="InterPro" id="IPR036991">
    <property type="entry name" value="Fe_hydrogenase_ssu_sf"/>
</dbReference>
<dbReference type="SMART" id="SM00929">
    <property type="entry name" value="NADH-G_4Fe-4S_3"/>
    <property type="match status" value="1"/>
</dbReference>
<dbReference type="PROSITE" id="PS51839">
    <property type="entry name" value="4FE4S_HC3"/>
    <property type="match status" value="1"/>
</dbReference>
<reference evidence="17 18" key="1">
    <citation type="journal article" date="1999" name="Nature">
        <title>Evidence for lateral gene transfer between Archaea and Bacteria from genome sequence of Thermotoga maritima.</title>
        <authorList>
            <person name="Nelson K.E."/>
            <person name="Clayton R.A."/>
            <person name="Gill S.R."/>
            <person name="Gwinn M.L."/>
            <person name="Dodson R.J."/>
            <person name="Haft D.H."/>
            <person name="Hickey E.K."/>
            <person name="Peterson J.D."/>
            <person name="Nelson W.C."/>
            <person name="Ketchum K.A."/>
            <person name="McDonald L."/>
            <person name="Utterback T.R."/>
            <person name="Malek J.A."/>
            <person name="Linher K.D."/>
            <person name="Garrett M.M."/>
            <person name="Stewart A.M."/>
            <person name="Cotton M.D."/>
            <person name="Pratt M.S."/>
            <person name="Phillips C.A."/>
            <person name="Richardson D."/>
            <person name="Heidelberg J."/>
            <person name="Sutton G.G."/>
            <person name="Fleischmann R.D."/>
            <person name="White O."/>
            <person name="Salzberg S.L."/>
            <person name="Smith H.O."/>
            <person name="Venter J.C."/>
            <person name="Fraser C.M."/>
        </authorList>
    </citation>
    <scope>NUCLEOTIDE SEQUENCE [LARGE SCALE GENOMIC DNA]</scope>
    <source>
        <strain evidence="18">ATCC 43589 / DSM 3109 / JCM 10099 / NBRC 100826 / MSB8</strain>
    </source>
</reference>
<evidence type="ECO:0000256" key="8">
    <source>
        <dbReference type="ARBA" id="ARBA00022967"/>
    </source>
</evidence>
<organism evidence="17 18">
    <name type="scientific">Thermotoga maritima (strain ATCC 43589 / DSM 3109 / JCM 10099 / NBRC 100826 / MSB8)</name>
    <dbReference type="NCBI Taxonomy" id="243274"/>
    <lineage>
        <taxon>Bacteria</taxon>
        <taxon>Thermotogati</taxon>
        <taxon>Thermotogota</taxon>
        <taxon>Thermotogae</taxon>
        <taxon>Thermotogales</taxon>
        <taxon>Thermotogaceae</taxon>
        <taxon>Thermotoga</taxon>
    </lineage>
</organism>
<dbReference type="InterPro" id="IPR009016">
    <property type="entry name" value="Fe_hydrogenase"/>
</dbReference>
<dbReference type="InterPro" id="IPR004108">
    <property type="entry name" value="Fe_hydrogenase_lsu_C"/>
</dbReference>
<evidence type="ECO:0000256" key="11">
    <source>
        <dbReference type="ARBA" id="ARBA00023027"/>
    </source>
</evidence>
<keyword evidence="5" id="KW-0001">2Fe-2S</keyword>
<dbReference type="NCBIfam" id="NF040763">
    <property type="entry name" value="FeFe_hydrog_A6"/>
    <property type="match status" value="1"/>
</dbReference>
<dbReference type="Pfam" id="PF12838">
    <property type="entry name" value="Fer4_7"/>
    <property type="match status" value="1"/>
</dbReference>
<dbReference type="Pfam" id="PF13510">
    <property type="entry name" value="Fer2_4"/>
    <property type="match status" value="1"/>
</dbReference>
<dbReference type="PANTHER" id="PTHR11615">
    <property type="entry name" value="NITRATE, FORMATE, IRON DEHYDROGENASE"/>
    <property type="match status" value="1"/>
</dbReference>
<keyword evidence="11" id="KW-0520">NAD</keyword>
<keyword evidence="10" id="KW-0411">Iron-sulfur</keyword>
<dbReference type="InterPro" id="IPR036010">
    <property type="entry name" value="2Fe-2S_ferredoxin-like_sf"/>
</dbReference>
<evidence type="ECO:0000259" key="14">
    <source>
        <dbReference type="PROSITE" id="PS51085"/>
    </source>
</evidence>
<evidence type="ECO:0000256" key="13">
    <source>
        <dbReference type="ARBA" id="ARBA00034078"/>
    </source>
</evidence>
<name>Q9WY44_THEMA</name>
<feature type="domain" description="2Fe-2S ferredoxin-type" evidence="14">
    <location>
        <begin position="28"/>
        <end position="107"/>
    </location>
</feature>
<dbReference type="InterPro" id="IPR050340">
    <property type="entry name" value="Cytosolic_Fe-S_CAF"/>
</dbReference>
<dbReference type="SUPFAM" id="SSF54862">
    <property type="entry name" value="4Fe-4S ferredoxins"/>
    <property type="match status" value="1"/>
</dbReference>
<evidence type="ECO:0000256" key="6">
    <source>
        <dbReference type="ARBA" id="ARBA00022723"/>
    </source>
</evidence>
<comment type="similarity">
    <text evidence="3">Belongs to the complex I 75 kDa subunit family.</text>
</comment>
<dbReference type="GO" id="GO:0016020">
    <property type="term" value="C:membrane"/>
    <property type="evidence" value="ECO:0007669"/>
    <property type="project" value="UniProtKB-SubCell"/>
</dbReference>
<evidence type="ECO:0000259" key="16">
    <source>
        <dbReference type="PROSITE" id="PS51839"/>
    </source>
</evidence>
<keyword evidence="8" id="KW-1278">Translocase</keyword>
<comment type="cofactor">
    <cofactor evidence="1">
        <name>[4Fe-4S] cluster</name>
        <dbReference type="ChEBI" id="CHEBI:49883"/>
    </cofactor>
</comment>
<dbReference type="FunFam" id="3.30.70.20:FF:000035">
    <property type="entry name" value="Iron hydrogenase 1"/>
    <property type="match status" value="1"/>
</dbReference>
<dbReference type="SMART" id="SM00902">
    <property type="entry name" value="Fe_hyd_SSU"/>
    <property type="match status" value="1"/>
</dbReference>
<evidence type="ECO:0000256" key="10">
    <source>
        <dbReference type="ARBA" id="ARBA00023014"/>
    </source>
</evidence>
<evidence type="ECO:0000256" key="4">
    <source>
        <dbReference type="ARBA" id="ARBA00022485"/>
    </source>
</evidence>
<dbReference type="PaxDb" id="243274-THEMA_03725"/>
<dbReference type="GO" id="GO:0005506">
    <property type="term" value="F:iron ion binding"/>
    <property type="evidence" value="ECO:0007669"/>
    <property type="project" value="InterPro"/>
</dbReference>
<dbReference type="EMBL" id="AE000512">
    <property type="protein sequence ID" value="AAD35293.1"/>
    <property type="molecule type" value="Genomic_DNA"/>
</dbReference>
<dbReference type="PROSITE" id="PS00198">
    <property type="entry name" value="4FE4S_FER_1"/>
    <property type="match status" value="1"/>
</dbReference>
<evidence type="ECO:0000256" key="1">
    <source>
        <dbReference type="ARBA" id="ARBA00001966"/>
    </source>
</evidence>
<dbReference type="Gene3D" id="3.40.950.10">
    <property type="entry name" value="Fe-only Hydrogenase (Larger Subunit), Chain L, domain 3"/>
    <property type="match status" value="1"/>
</dbReference>
<comment type="subcellular location">
    <subcellularLocation>
        <location evidence="2">Membrane</location>
    </subcellularLocation>
</comment>
<dbReference type="GO" id="GO:0008901">
    <property type="term" value="F:ferredoxin hydrogenase activity"/>
    <property type="evidence" value="ECO:0007669"/>
    <property type="project" value="InterPro"/>
</dbReference>
<keyword evidence="6" id="KW-0479">Metal-binding</keyword>
<keyword evidence="7" id="KW-0677">Repeat</keyword>
<feature type="domain" description="4Fe-4S ferredoxin-type" evidence="15">
    <location>
        <begin position="165"/>
        <end position="195"/>
    </location>
</feature>
<dbReference type="NCBIfam" id="TIGR02512">
    <property type="entry name" value="FeFe_hydrog_A"/>
    <property type="match status" value="1"/>
</dbReference>
<evidence type="ECO:0000313" key="18">
    <source>
        <dbReference type="Proteomes" id="UP000008183"/>
    </source>
</evidence>
<evidence type="ECO:0000256" key="9">
    <source>
        <dbReference type="ARBA" id="ARBA00023004"/>
    </source>
</evidence>
<dbReference type="Proteomes" id="UP000008183">
    <property type="component" value="Chromosome"/>
</dbReference>
<dbReference type="Gene3D" id="3.10.20.740">
    <property type="match status" value="1"/>
</dbReference>
<dbReference type="InterPro" id="IPR049830">
    <property type="entry name" value="HndD"/>
</dbReference>
<dbReference type="PIR" id="C72405">
    <property type="entry name" value="C72405"/>
</dbReference>
<evidence type="ECO:0000256" key="5">
    <source>
        <dbReference type="ARBA" id="ARBA00022714"/>
    </source>
</evidence>
<dbReference type="FunFam" id="3.10.20.740:FF:000004">
    <property type="entry name" value="NADH-quinone oxidoreductase"/>
    <property type="match status" value="1"/>
</dbReference>
<keyword evidence="18" id="KW-1185">Reference proteome</keyword>
<evidence type="ECO:0000256" key="7">
    <source>
        <dbReference type="ARBA" id="ARBA00022737"/>
    </source>
</evidence>
<evidence type="ECO:0000256" key="3">
    <source>
        <dbReference type="ARBA" id="ARBA00005404"/>
    </source>
</evidence>
<dbReference type="AlphaFoldDB" id="Q9WY44"/>
<evidence type="ECO:0000313" key="17">
    <source>
        <dbReference type="EMBL" id="AAD35293.1"/>
    </source>
</evidence>
<dbReference type="Pfam" id="PF02256">
    <property type="entry name" value="Fe_hyd_SSU"/>
    <property type="match status" value="1"/>
</dbReference>
<gene>
    <name evidence="17" type="ordered locus">TM_0201</name>
</gene>
<keyword evidence="12" id="KW-0472">Membrane</keyword>
<comment type="cofactor">
    <cofactor evidence="13">
        <name>[2Fe-2S] cluster</name>
        <dbReference type="ChEBI" id="CHEBI:190135"/>
    </cofactor>
</comment>
<dbReference type="GO" id="GO:0051537">
    <property type="term" value="F:2 iron, 2 sulfur cluster binding"/>
    <property type="evidence" value="ECO:0007669"/>
    <property type="project" value="UniProtKB-KW"/>
</dbReference>
<dbReference type="Gene3D" id="3.40.50.1780">
    <property type="match status" value="1"/>
</dbReference>
<evidence type="ECO:0000256" key="12">
    <source>
        <dbReference type="ARBA" id="ARBA00023136"/>
    </source>
</evidence>
<dbReference type="InterPro" id="IPR013352">
    <property type="entry name" value="Fe_hydrogenase_subset"/>
</dbReference>
<evidence type="ECO:0000256" key="2">
    <source>
        <dbReference type="ARBA" id="ARBA00004370"/>
    </source>
</evidence>
<dbReference type="PATRIC" id="fig|243274.5.peg.203"/>
<keyword evidence="4" id="KW-0004">4Fe-4S</keyword>
<dbReference type="Pfam" id="PF10588">
    <property type="entry name" value="NADH-G_4Fe-4S_3"/>
    <property type="match status" value="1"/>
</dbReference>
<dbReference type="PROSITE" id="PS51379">
    <property type="entry name" value="4FE4S_FER_2"/>
    <property type="match status" value="2"/>
</dbReference>
<accession>Q9WY44</accession>
<dbReference type="InterPro" id="IPR017896">
    <property type="entry name" value="4Fe4S_Fe-S-bd"/>
</dbReference>
<feature type="domain" description="4Fe-4S ferredoxin-type" evidence="15">
    <location>
        <begin position="208"/>
        <end position="237"/>
    </location>
</feature>
<dbReference type="InterPro" id="IPR001041">
    <property type="entry name" value="2Fe-2S_ferredoxin-type"/>
</dbReference>
<dbReference type="InterPro" id="IPR019574">
    <property type="entry name" value="NADH_UbQ_OxRdtase_Gsu_4Fe4S-bd"/>
</dbReference>
<dbReference type="KEGG" id="tma:TM0201"/>
<protein>
    <submittedName>
        <fullName evidence="17">NADP-reducing hydrogenase, subunit D, putative</fullName>
    </submittedName>
</protein>
<dbReference type="OrthoDB" id="9803192at2"/>
<proteinExistence type="inferred from homology"/>
<dbReference type="GO" id="GO:0051539">
    <property type="term" value="F:4 iron, 4 sulfur cluster binding"/>
    <property type="evidence" value="ECO:0007669"/>
    <property type="project" value="UniProtKB-KW"/>
</dbReference>
<dbReference type="FunFam" id="4.10.260.20:FF:000001">
    <property type="entry name" value="NADP-reducing hydrogenase subunit HndD"/>
    <property type="match status" value="1"/>
</dbReference>
<dbReference type="Pfam" id="PF02906">
    <property type="entry name" value="Fe_hyd_lg_C"/>
    <property type="match status" value="1"/>
</dbReference>
<sequence>MRRFFKNNLRNLSQNGETNSVRRCFALADVTVVINGRTLTVPDNLTVIEACEKAGIEIPALCHHPRLGESIGACRVCVVEVEGARNLQPACVTKVRDGMVIKTSSDRVKTARKFNLALLLSEHPNDCMTCEANGRCEFQDLIYKYDVEPIFGYGTKEGLVDRSSPAIVRDLSKCIKCQRCVRACSELQGMHIYSMVERGHRTYPGTPFDMPVYETDCIGCGQCAAFCPTGAIVENSAVKVVLEELEKKEKILVVQTAPSVRVAIGEEFGYAPGTISTGQMVAALRRLGFDYVFDTNFGADLTIMEEGSEFLERLEKGDLEDLPMFTSCCPGWVNLVEKVYPELRTRLSSAKSPQGMLSAMVKTYFAEKLGVKPEDIFHVSIMPCTAKKDEALRKQLMVNGVPAVDVVLTTRELGKLIRMKKIPFANLPEEEYDAPLGISTGAAALFGVTGGVMEAALRTAYELKTGKALPKIVFEEVRGLKGVREAEIDLDGKKIRIAVVHGTANVRNLVEKILRREVKYHFVEVMACPGGCIGGGGQPYSRDPEILRKRAEAIYTIDERMTLRKSHENPAIKKLYEEYLEHPLSHKAHELLHTYYEDRSRKKRLAVK</sequence>
<dbReference type="InParanoid" id="Q9WY44"/>
<dbReference type="Gene3D" id="4.10.260.20">
    <property type="entry name" value="Iron hydrogenase, small subunit"/>
    <property type="match status" value="1"/>
</dbReference>
<dbReference type="PROSITE" id="PS51085">
    <property type="entry name" value="2FE2S_FER_2"/>
    <property type="match status" value="1"/>
</dbReference>